<dbReference type="AlphaFoldDB" id="A0A8J8TCU6"/>
<dbReference type="Gene3D" id="3.10.330.10">
    <property type="match status" value="1"/>
</dbReference>
<feature type="domain" description="AAA+ ATPase" evidence="6">
    <location>
        <begin position="223"/>
        <end position="359"/>
    </location>
</feature>
<feature type="region of interest" description="Disordered" evidence="5">
    <location>
        <begin position="168"/>
        <end position="188"/>
    </location>
</feature>
<dbReference type="PROSITE" id="PS00674">
    <property type="entry name" value="AAA"/>
    <property type="match status" value="2"/>
</dbReference>
<dbReference type="NCBIfam" id="TIGR01243">
    <property type="entry name" value="CDC48"/>
    <property type="match status" value="1"/>
</dbReference>
<dbReference type="Pfam" id="PF17862">
    <property type="entry name" value="AAA_lid_3"/>
    <property type="match status" value="2"/>
</dbReference>
<dbReference type="GO" id="GO:0005737">
    <property type="term" value="C:cytoplasm"/>
    <property type="evidence" value="ECO:0007669"/>
    <property type="project" value="UniProtKB-ARBA"/>
</dbReference>
<dbReference type="EMBL" id="RKLU01000002">
    <property type="protein sequence ID" value="TQQ82549.1"/>
    <property type="molecule type" value="Genomic_DNA"/>
</dbReference>
<dbReference type="PANTHER" id="PTHR23077:SF171">
    <property type="entry name" value="NUCLEAR VALOSIN-CONTAINING PROTEIN-LIKE"/>
    <property type="match status" value="1"/>
</dbReference>
<keyword evidence="2" id="KW-0677">Repeat</keyword>
<keyword evidence="10" id="KW-1185">Reference proteome</keyword>
<feature type="domain" description="AAA+ ATPase" evidence="6">
    <location>
        <begin position="496"/>
        <end position="634"/>
    </location>
</feature>
<dbReference type="FunFam" id="3.40.50.300:FF:000018">
    <property type="entry name" value="Cell division control 48"/>
    <property type="match status" value="1"/>
</dbReference>
<dbReference type="SMART" id="SM01072">
    <property type="entry name" value="CDC48_2"/>
    <property type="match status" value="1"/>
</dbReference>
<dbReference type="RefSeq" id="WP_142978814.1">
    <property type="nucleotide sequence ID" value="NZ_RKLU01000002.1"/>
</dbReference>
<dbReference type="InterPro" id="IPR009010">
    <property type="entry name" value="Asp_de-COase-like_dom_sf"/>
</dbReference>
<sequence>MKLRVKPLDRENAGKGIATIDREAMADLGVSNGEFVRIKGDSGTAVLRVRVGRSRDRQRGVIGIDGQTRKAIGTRIDQLVRAKPVDVSPASRIAVVLPDELRIQGDLASYVHEKLTNRGVRAGKTVAVTLGFSSLNGSSNRRIPVQVVDTDPGGTVVVTGSTTVEIVEQPPETASDDEEESAEPPGITYEDVGGLDDELDMVREMIELPMRHPELFQALGIKPPQGVLLHGPPGTGKTLIAKAVATEIDANFQTISGPEIMSKYHGESEERLREVFETAEEAEPAIVFIDEIDSIAPKRDDTQGDVERRVVAQLLSLMDGLQDRGQITVIGTTNRIDAVDPALRRGGRFDREIEIGAPDTHGRSEILRIHTREMPLVEGIDLDQYANSTHGFVGADLESLVREAAMNALRRVRPELDLEGDEIDAATLERLSVTERDFRGALREIEPSALREVFVETPDVTWADVGGLEATKARLREAIQWPLEYPDAYRQVDLQSTKGILLHGPPGTGKTLLAKAVANEAQSNFISVKGPELFDKYVGESEKGVREIFSKARENAPTVIFFDEIDAIATQRGSGDSDSSVSERVVSQLLTELDGLEELEDVVVIAATNRLDLIDDALTRAGRIETEIEVGEPDEETRREILGIHTRSRPLADDVDLDALAAASEGFVGAELAALCREAATAAVREHVRARTTGEPAAVDEMRLTQAQFAAALREVSDDDRELTVPAESETESAATTESTGDAGDSEAKRAEAATADSGGAGTATGEATPAEAPSEEPTTETTTDAPDAASESETPEDGSNETAAEAAVEDPAENGDHAGSDAEP</sequence>
<comment type="similarity">
    <text evidence="1">Belongs to the AAA ATPase family. CDC48 subfamily.</text>
</comment>
<dbReference type="InterPro" id="IPR050168">
    <property type="entry name" value="AAA_ATPase_domain"/>
</dbReference>
<dbReference type="Gene3D" id="3.40.50.300">
    <property type="entry name" value="P-loop containing nucleotide triphosphate hydrolases"/>
    <property type="match status" value="2"/>
</dbReference>
<dbReference type="Proteomes" id="UP000705823">
    <property type="component" value="Unassembled WGS sequence"/>
</dbReference>
<evidence type="ECO:0000259" key="8">
    <source>
        <dbReference type="SMART" id="SM01073"/>
    </source>
</evidence>
<gene>
    <name evidence="9" type="ORF">EGH24_03590</name>
</gene>
<dbReference type="InterPro" id="IPR004201">
    <property type="entry name" value="Cdc48_dom2"/>
</dbReference>
<dbReference type="InterPro" id="IPR029067">
    <property type="entry name" value="CDC48_domain_2-like_sf"/>
</dbReference>
<dbReference type="Pfam" id="PF02359">
    <property type="entry name" value="CDC48_N"/>
    <property type="match status" value="1"/>
</dbReference>
<reference evidence="9" key="1">
    <citation type="submission" date="2019-02" db="EMBL/GenBank/DDBJ databases">
        <title>Halonotius sp. a new haloarchaeum isolated from saline soil.</title>
        <authorList>
            <person name="Duran-Viseras A."/>
            <person name="Sanchez-Porro C."/>
            <person name="Ventosa A."/>
        </authorList>
    </citation>
    <scope>NUCLEOTIDE SEQUENCE</scope>
    <source>
        <strain evidence="9">F15B</strain>
    </source>
</reference>
<dbReference type="Pfam" id="PF02933">
    <property type="entry name" value="CDC48_2"/>
    <property type="match status" value="1"/>
</dbReference>
<dbReference type="InterPro" id="IPR003593">
    <property type="entry name" value="AAA+_ATPase"/>
</dbReference>
<proteinExistence type="inferred from homology"/>
<keyword evidence="4" id="KW-0067">ATP-binding</keyword>
<evidence type="ECO:0000313" key="10">
    <source>
        <dbReference type="Proteomes" id="UP000705823"/>
    </source>
</evidence>
<dbReference type="InterPro" id="IPR027417">
    <property type="entry name" value="P-loop_NTPase"/>
</dbReference>
<evidence type="ECO:0000313" key="9">
    <source>
        <dbReference type="EMBL" id="TQQ82549.1"/>
    </source>
</evidence>
<accession>A0A8J8TCU6</accession>
<feature type="compositionally biased region" description="Low complexity" evidence="5">
    <location>
        <begin position="780"/>
        <end position="793"/>
    </location>
</feature>
<dbReference type="GO" id="GO:0016887">
    <property type="term" value="F:ATP hydrolysis activity"/>
    <property type="evidence" value="ECO:0007669"/>
    <property type="project" value="InterPro"/>
</dbReference>
<evidence type="ECO:0000256" key="2">
    <source>
        <dbReference type="ARBA" id="ARBA00022737"/>
    </source>
</evidence>
<dbReference type="PANTHER" id="PTHR23077">
    <property type="entry name" value="AAA-FAMILY ATPASE"/>
    <property type="match status" value="1"/>
</dbReference>
<dbReference type="Gene3D" id="1.10.8.60">
    <property type="match status" value="2"/>
</dbReference>
<dbReference type="SMART" id="SM01073">
    <property type="entry name" value="CDC48_N"/>
    <property type="match status" value="1"/>
</dbReference>
<organism evidence="9 10">
    <name type="scientific">Halonotius terrestris</name>
    <dbReference type="NCBI Taxonomy" id="2487750"/>
    <lineage>
        <taxon>Archaea</taxon>
        <taxon>Methanobacteriati</taxon>
        <taxon>Methanobacteriota</taxon>
        <taxon>Stenosarchaea group</taxon>
        <taxon>Halobacteria</taxon>
        <taxon>Halobacteriales</taxon>
        <taxon>Haloferacaceae</taxon>
        <taxon>Halonotius</taxon>
    </lineage>
</organism>
<dbReference type="InterPro" id="IPR003960">
    <property type="entry name" value="ATPase_AAA_CS"/>
</dbReference>
<dbReference type="Gene3D" id="2.40.40.20">
    <property type="match status" value="1"/>
</dbReference>
<evidence type="ECO:0000259" key="7">
    <source>
        <dbReference type="SMART" id="SM01072"/>
    </source>
</evidence>
<feature type="compositionally biased region" description="Basic and acidic residues" evidence="5">
    <location>
        <begin position="815"/>
        <end position="825"/>
    </location>
</feature>
<dbReference type="OrthoDB" id="77269at2157"/>
<evidence type="ECO:0000256" key="4">
    <source>
        <dbReference type="ARBA" id="ARBA00022840"/>
    </source>
</evidence>
<dbReference type="FunFam" id="3.40.50.300:FF:000012">
    <property type="entry name" value="Transitional endoplasmic reticulum ATPase"/>
    <property type="match status" value="1"/>
</dbReference>
<evidence type="ECO:0000256" key="5">
    <source>
        <dbReference type="SAM" id="MobiDB-lite"/>
    </source>
</evidence>
<protein>
    <submittedName>
        <fullName evidence="9">AAA family ATPase</fullName>
    </submittedName>
</protein>
<dbReference type="SMART" id="SM00382">
    <property type="entry name" value="AAA"/>
    <property type="match status" value="2"/>
</dbReference>
<feature type="domain" description="CDC48" evidence="7">
    <location>
        <begin position="102"/>
        <end position="173"/>
    </location>
</feature>
<dbReference type="FunFam" id="1.10.8.60:FF:000178">
    <property type="entry name" value="CDC48/VCP homolog, AAA superfamily"/>
    <property type="match status" value="1"/>
</dbReference>
<dbReference type="FunFam" id="1.10.8.60:FF:000057">
    <property type="entry name" value="AAA family ATPase, CDC48 subfamily"/>
    <property type="match status" value="1"/>
</dbReference>
<dbReference type="Pfam" id="PF00004">
    <property type="entry name" value="AAA"/>
    <property type="match status" value="2"/>
</dbReference>
<feature type="region of interest" description="Disordered" evidence="5">
    <location>
        <begin position="715"/>
        <end position="825"/>
    </location>
</feature>
<evidence type="ECO:0000256" key="3">
    <source>
        <dbReference type="ARBA" id="ARBA00022741"/>
    </source>
</evidence>
<dbReference type="InterPro" id="IPR003959">
    <property type="entry name" value="ATPase_AAA_core"/>
</dbReference>
<feature type="compositionally biased region" description="Low complexity" evidence="5">
    <location>
        <begin position="753"/>
        <end position="773"/>
    </location>
</feature>
<dbReference type="SUPFAM" id="SSF50692">
    <property type="entry name" value="ADC-like"/>
    <property type="match status" value="1"/>
</dbReference>
<dbReference type="InterPro" id="IPR003338">
    <property type="entry name" value="CDC4_N-term_subdom"/>
</dbReference>
<dbReference type="InterPro" id="IPR041569">
    <property type="entry name" value="AAA_lid_3"/>
</dbReference>
<comment type="caution">
    <text evidence="9">The sequence shown here is derived from an EMBL/GenBank/DDBJ whole genome shotgun (WGS) entry which is preliminary data.</text>
</comment>
<dbReference type="SUPFAM" id="SSF54585">
    <property type="entry name" value="Cdc48 domain 2-like"/>
    <property type="match status" value="1"/>
</dbReference>
<evidence type="ECO:0000256" key="1">
    <source>
        <dbReference type="ARBA" id="ARBA00009833"/>
    </source>
</evidence>
<evidence type="ECO:0000259" key="6">
    <source>
        <dbReference type="SMART" id="SM00382"/>
    </source>
</evidence>
<name>A0A8J8TCU6_9EURY</name>
<feature type="domain" description="CDC48 N-terminal subdomain" evidence="8">
    <location>
        <begin position="2"/>
        <end position="87"/>
    </location>
</feature>
<dbReference type="SUPFAM" id="SSF52540">
    <property type="entry name" value="P-loop containing nucleoside triphosphate hydrolases"/>
    <property type="match status" value="2"/>
</dbReference>
<dbReference type="InterPro" id="IPR005938">
    <property type="entry name" value="AAA_ATPase_CDC48"/>
</dbReference>
<dbReference type="GO" id="GO:0005524">
    <property type="term" value="F:ATP binding"/>
    <property type="evidence" value="ECO:0007669"/>
    <property type="project" value="UniProtKB-KW"/>
</dbReference>
<keyword evidence="3" id="KW-0547">Nucleotide-binding</keyword>